<keyword evidence="6" id="KW-0109">Calcium transport</keyword>
<evidence type="ECO:0000256" key="10">
    <source>
        <dbReference type="ARBA" id="ARBA00022847"/>
    </source>
</evidence>
<dbReference type="InterPro" id="IPR044880">
    <property type="entry name" value="NCX_ion-bd_dom_sf"/>
</dbReference>
<dbReference type="Gene3D" id="1.20.1420.30">
    <property type="entry name" value="NCX, central ion-binding region"/>
    <property type="match status" value="1"/>
</dbReference>
<evidence type="ECO:0000256" key="5">
    <source>
        <dbReference type="ARBA" id="ARBA00022538"/>
    </source>
</evidence>
<evidence type="ECO:0000256" key="15">
    <source>
        <dbReference type="ARBA" id="ARBA00023136"/>
    </source>
</evidence>
<name>A0AA36BGB6_OCTVU</name>
<evidence type="ECO:0000256" key="18">
    <source>
        <dbReference type="SAM" id="Phobius"/>
    </source>
</evidence>
<dbReference type="GO" id="GO:0015293">
    <property type="term" value="F:symporter activity"/>
    <property type="evidence" value="ECO:0007669"/>
    <property type="project" value="UniProtKB-KW"/>
</dbReference>
<dbReference type="GO" id="GO:0006874">
    <property type="term" value="P:intracellular calcium ion homeostasis"/>
    <property type="evidence" value="ECO:0007669"/>
    <property type="project" value="TreeGrafter"/>
</dbReference>
<sequence>TLAVKQPEIKKPVRSCSLPILHSGSGRFRHGFLQLMIHTIDPLGEAKVQDKAVKMHAVATLNVVLDGDSTAEGNTEKDAIQKDGKDPSIHAISNGKIASEDQASAKEQPSLGTEVGSQETQLTNMGSAEIGSNTDLPLQTTTSPCTPPEVEEIKLPSPQSAVPQKQKELPMPETGTDMAAPPAGLVEEEEPLDISWPKENKKRISYIFMAPIMFTLWITLPDVRRATKKKYFPVTFIGSIVWIAAFSYLMVWWADSSGSATYIEDTVMGLTILAAGTSIPDLITSVIVAKKGFGDMAVSSSVGSNIFDITVGLPFPWLMKSIISLEPVTVSSAGMFCSIVMLFTMLMLVIISIVASRWRLNNCCYVDVVVDVIGIGGSGGGGAGGGGGGGGG</sequence>
<keyword evidence="21" id="KW-1185">Reference proteome</keyword>
<evidence type="ECO:0000256" key="17">
    <source>
        <dbReference type="SAM" id="MobiDB-lite"/>
    </source>
</evidence>
<protein>
    <submittedName>
        <fullName evidence="20">Sodium/potassium/calcium exchanger 1-like</fullName>
    </submittedName>
</protein>
<feature type="compositionally biased region" description="Basic and acidic residues" evidence="17">
    <location>
        <begin position="74"/>
        <end position="88"/>
    </location>
</feature>
<evidence type="ECO:0000256" key="12">
    <source>
        <dbReference type="ARBA" id="ARBA00022989"/>
    </source>
</evidence>
<evidence type="ECO:0000256" key="14">
    <source>
        <dbReference type="ARBA" id="ARBA00023065"/>
    </source>
</evidence>
<feature type="transmembrane region" description="Helical" evidence="18">
    <location>
        <begin position="232"/>
        <end position="254"/>
    </location>
</feature>
<keyword evidence="11" id="KW-0630">Potassium</keyword>
<keyword evidence="16" id="KW-0739">Sodium transport</keyword>
<feature type="transmembrane region" description="Helical" evidence="18">
    <location>
        <begin position="330"/>
        <end position="355"/>
    </location>
</feature>
<keyword evidence="8" id="KW-0732">Signal</keyword>
<evidence type="ECO:0000256" key="1">
    <source>
        <dbReference type="ARBA" id="ARBA00004141"/>
    </source>
</evidence>
<evidence type="ECO:0000313" key="21">
    <source>
        <dbReference type="Proteomes" id="UP001162480"/>
    </source>
</evidence>
<dbReference type="EMBL" id="OX597828">
    <property type="protein sequence ID" value="CAI9733921.1"/>
    <property type="molecule type" value="Genomic_DNA"/>
</dbReference>
<feature type="transmembrane region" description="Helical" evidence="18">
    <location>
        <begin position="266"/>
        <end position="289"/>
    </location>
</feature>
<keyword evidence="15 18" id="KW-0472">Membrane</keyword>
<evidence type="ECO:0000313" key="20">
    <source>
        <dbReference type="EMBL" id="CAI9733921.1"/>
    </source>
</evidence>
<evidence type="ECO:0000256" key="6">
    <source>
        <dbReference type="ARBA" id="ARBA00022568"/>
    </source>
</evidence>
<dbReference type="AlphaFoldDB" id="A0AA36BGB6"/>
<reference evidence="20" key="1">
    <citation type="submission" date="2023-08" db="EMBL/GenBank/DDBJ databases">
        <authorList>
            <person name="Alioto T."/>
            <person name="Alioto T."/>
            <person name="Gomez Garrido J."/>
        </authorList>
    </citation>
    <scope>NUCLEOTIDE SEQUENCE</scope>
</reference>
<organism evidence="20 21">
    <name type="scientific">Octopus vulgaris</name>
    <name type="common">Common octopus</name>
    <dbReference type="NCBI Taxonomy" id="6645"/>
    <lineage>
        <taxon>Eukaryota</taxon>
        <taxon>Metazoa</taxon>
        <taxon>Spiralia</taxon>
        <taxon>Lophotrochozoa</taxon>
        <taxon>Mollusca</taxon>
        <taxon>Cephalopoda</taxon>
        <taxon>Coleoidea</taxon>
        <taxon>Octopodiformes</taxon>
        <taxon>Octopoda</taxon>
        <taxon>Incirrata</taxon>
        <taxon>Octopodidae</taxon>
        <taxon>Octopus</taxon>
    </lineage>
</organism>
<evidence type="ECO:0000256" key="8">
    <source>
        <dbReference type="ARBA" id="ARBA00022729"/>
    </source>
</evidence>
<evidence type="ECO:0000259" key="19">
    <source>
        <dbReference type="Pfam" id="PF01699"/>
    </source>
</evidence>
<evidence type="ECO:0000256" key="4">
    <source>
        <dbReference type="ARBA" id="ARBA00022449"/>
    </source>
</evidence>
<dbReference type="PANTHER" id="PTHR10846">
    <property type="entry name" value="SODIUM/POTASSIUM/CALCIUM EXCHANGER"/>
    <property type="match status" value="1"/>
</dbReference>
<feature type="region of interest" description="Disordered" evidence="17">
    <location>
        <begin position="68"/>
        <end position="173"/>
    </location>
</feature>
<dbReference type="FunFam" id="1.20.1420.30:FF:000009">
    <property type="entry name" value="sodium/potassium/calcium exchanger 5 isoform X2"/>
    <property type="match status" value="1"/>
</dbReference>
<evidence type="ECO:0000256" key="7">
    <source>
        <dbReference type="ARBA" id="ARBA00022692"/>
    </source>
</evidence>
<feature type="domain" description="Sodium/calcium exchanger membrane region" evidence="19">
    <location>
        <begin position="233"/>
        <end position="359"/>
    </location>
</feature>
<evidence type="ECO:0000256" key="13">
    <source>
        <dbReference type="ARBA" id="ARBA00023053"/>
    </source>
</evidence>
<keyword evidence="10" id="KW-0769">Symport</keyword>
<dbReference type="Proteomes" id="UP001162480">
    <property type="component" value="Chromosome 15"/>
</dbReference>
<keyword evidence="14" id="KW-0406">Ion transport</keyword>
<feature type="transmembrane region" description="Helical" evidence="18">
    <location>
        <begin position="296"/>
        <end position="318"/>
    </location>
</feature>
<dbReference type="GO" id="GO:0008273">
    <property type="term" value="F:calcium, potassium:sodium antiporter activity"/>
    <property type="evidence" value="ECO:0007669"/>
    <property type="project" value="TreeGrafter"/>
</dbReference>
<keyword evidence="4" id="KW-0050">Antiport</keyword>
<keyword evidence="3" id="KW-0813">Transport</keyword>
<keyword evidence="5" id="KW-0633">Potassium transport</keyword>
<dbReference type="InterPro" id="IPR004481">
    <property type="entry name" value="K/Na/Ca-exchanger"/>
</dbReference>
<keyword evidence="7 18" id="KW-0812">Transmembrane</keyword>
<evidence type="ECO:0000256" key="9">
    <source>
        <dbReference type="ARBA" id="ARBA00022837"/>
    </source>
</evidence>
<accession>A0AA36BGB6</accession>
<dbReference type="PANTHER" id="PTHR10846:SF72">
    <property type="entry name" value="SODIUM_POTASSIUM_CALCIUM EXCHANGER NCKX30C"/>
    <property type="match status" value="1"/>
</dbReference>
<dbReference type="GO" id="GO:0005886">
    <property type="term" value="C:plasma membrane"/>
    <property type="evidence" value="ECO:0007669"/>
    <property type="project" value="TreeGrafter"/>
</dbReference>
<evidence type="ECO:0000256" key="2">
    <source>
        <dbReference type="ARBA" id="ARBA00005364"/>
    </source>
</evidence>
<feature type="transmembrane region" description="Helical" evidence="18">
    <location>
        <begin position="204"/>
        <end position="220"/>
    </location>
</feature>
<comment type="subcellular location">
    <subcellularLocation>
        <location evidence="1">Membrane</location>
        <topology evidence="1">Multi-pass membrane protein</topology>
    </subcellularLocation>
</comment>
<dbReference type="GO" id="GO:0005262">
    <property type="term" value="F:calcium channel activity"/>
    <property type="evidence" value="ECO:0007669"/>
    <property type="project" value="TreeGrafter"/>
</dbReference>
<evidence type="ECO:0000256" key="11">
    <source>
        <dbReference type="ARBA" id="ARBA00022958"/>
    </source>
</evidence>
<keyword evidence="9" id="KW-0106">Calcium</keyword>
<proteinExistence type="inferred from homology"/>
<dbReference type="InterPro" id="IPR004837">
    <property type="entry name" value="NaCa_Exmemb"/>
</dbReference>
<evidence type="ECO:0000256" key="16">
    <source>
        <dbReference type="ARBA" id="ARBA00023201"/>
    </source>
</evidence>
<gene>
    <name evidence="20" type="ORF">OCTVUL_1B019409</name>
</gene>
<feature type="non-terminal residue" evidence="20">
    <location>
        <position position="392"/>
    </location>
</feature>
<dbReference type="Pfam" id="PF01699">
    <property type="entry name" value="Na_Ca_ex"/>
    <property type="match status" value="1"/>
</dbReference>
<keyword evidence="13" id="KW-0915">Sodium</keyword>
<feature type="compositionally biased region" description="Polar residues" evidence="17">
    <location>
        <begin position="101"/>
        <end position="144"/>
    </location>
</feature>
<keyword evidence="12 18" id="KW-1133">Transmembrane helix</keyword>
<evidence type="ECO:0000256" key="3">
    <source>
        <dbReference type="ARBA" id="ARBA00022448"/>
    </source>
</evidence>
<comment type="similarity">
    <text evidence="2">Belongs to the Ca(2+):cation antiporter (CaCA) (TC 2.A.19) family. SLC24A subfamily.</text>
</comment>